<dbReference type="SUPFAM" id="SSF140500">
    <property type="entry name" value="BAS1536-like"/>
    <property type="match status" value="1"/>
</dbReference>
<dbReference type="InterPro" id="IPR025847">
    <property type="entry name" value="MEDS_domain"/>
</dbReference>
<evidence type="ECO:0000259" key="1">
    <source>
        <dbReference type="Pfam" id="PF14417"/>
    </source>
</evidence>
<dbReference type="InterPro" id="IPR018540">
    <property type="entry name" value="Spo0E-like"/>
</dbReference>
<dbReference type="InterPro" id="IPR037208">
    <property type="entry name" value="Spo0E-like_sf"/>
</dbReference>
<reference evidence="2 3" key="1">
    <citation type="submission" date="2014-03" db="EMBL/GenBank/DDBJ databases">
        <title>Genome sequence of Clostridium litorale W6, DSM 5388.</title>
        <authorList>
            <person name="Poehlein A."/>
            <person name="Jagirdar A."/>
            <person name="Khonsari B."/>
            <person name="Chibani C.M."/>
            <person name="Gutierrez Gutierrez D.A."/>
            <person name="Davydova E."/>
            <person name="Alghaithi H.S."/>
            <person name="Nair K.P."/>
            <person name="Dhamotharan K."/>
            <person name="Chandran L."/>
            <person name="G W."/>
            <person name="Daniel R."/>
        </authorList>
    </citation>
    <scope>NUCLEOTIDE SEQUENCE [LARGE SCALE GENOMIC DNA]</scope>
    <source>
        <strain evidence="2 3">W6</strain>
    </source>
</reference>
<protein>
    <recommendedName>
        <fullName evidence="1">MEDS domain-containing protein</fullName>
    </recommendedName>
</protein>
<organism evidence="2 3">
    <name type="scientific">Peptoclostridium litorale DSM 5388</name>
    <dbReference type="NCBI Taxonomy" id="1121324"/>
    <lineage>
        <taxon>Bacteria</taxon>
        <taxon>Bacillati</taxon>
        <taxon>Bacillota</taxon>
        <taxon>Clostridia</taxon>
        <taxon>Peptostreptococcales</taxon>
        <taxon>Peptoclostridiaceae</taxon>
        <taxon>Peptoclostridium</taxon>
    </lineage>
</organism>
<dbReference type="eggNOG" id="ENOG5032TQM">
    <property type="taxonomic scope" value="Bacteria"/>
</dbReference>
<dbReference type="RefSeq" id="WP_038261173.1">
    <property type="nucleotide sequence ID" value="NZ_FSRH01000001.1"/>
</dbReference>
<accession>A0A069RI34</accession>
<dbReference type="Proteomes" id="UP000027946">
    <property type="component" value="Unassembled WGS sequence"/>
</dbReference>
<evidence type="ECO:0000313" key="2">
    <source>
        <dbReference type="EMBL" id="KDR96641.1"/>
    </source>
</evidence>
<dbReference type="EMBL" id="JJMM01000002">
    <property type="protein sequence ID" value="KDR96641.1"/>
    <property type="molecule type" value="Genomic_DNA"/>
</dbReference>
<dbReference type="OrthoDB" id="1925880at2"/>
<proteinExistence type="predicted"/>
<gene>
    <name evidence="2" type="ORF">CLIT_2c02470</name>
</gene>
<dbReference type="AlphaFoldDB" id="A0A069RI34"/>
<sequence>MKYMCTKCSLKDKIEKMKLNLDHLIYEKKADFSNSQIMKLSREIDKYVNECIHCKSRISKLNDAITDVKGCHLSFYYYGEVHLTMNMCSYIIKGIQQGEIVYVSMDEKVFKNLKGMLNRSGIDDERVQFYPVEKLIMLNSKEGRDVLREQVSKFGINAVQKGYTGIRWIGQPSYAIKKTSKNDFLKFESSLSHAVGGSNVSILCIYDLYDYINDGLIIDNDIIEDSFSTHTHLLSEYEIRKII</sequence>
<evidence type="ECO:0000313" key="3">
    <source>
        <dbReference type="Proteomes" id="UP000027946"/>
    </source>
</evidence>
<keyword evidence="3" id="KW-1185">Reference proteome</keyword>
<dbReference type="Pfam" id="PF14417">
    <property type="entry name" value="MEDS"/>
    <property type="match status" value="1"/>
</dbReference>
<dbReference type="GO" id="GO:0043937">
    <property type="term" value="P:regulation of sporulation"/>
    <property type="evidence" value="ECO:0007669"/>
    <property type="project" value="InterPro"/>
</dbReference>
<name>A0A069RI34_PEPLI</name>
<dbReference type="Pfam" id="PF09388">
    <property type="entry name" value="SpoOE-like"/>
    <property type="match status" value="1"/>
</dbReference>
<comment type="caution">
    <text evidence="2">The sequence shown here is derived from an EMBL/GenBank/DDBJ whole genome shotgun (WGS) entry which is preliminary data.</text>
</comment>
<feature type="domain" description="MEDS" evidence="1">
    <location>
        <begin position="72"/>
        <end position="230"/>
    </location>
</feature>